<keyword evidence="5" id="KW-0238">DNA-binding</keyword>
<evidence type="ECO:0000259" key="8">
    <source>
        <dbReference type="Pfam" id="PF04082"/>
    </source>
</evidence>
<name>A0A0D1WTD8_EXOME</name>
<evidence type="ECO:0000256" key="6">
    <source>
        <dbReference type="ARBA" id="ARBA00023163"/>
    </source>
</evidence>
<dbReference type="PANTHER" id="PTHR47782:SF12">
    <property type="entry name" value="ZN(II)2CYS6 TRANSCRIPTION FACTOR (EUROFUNG)"/>
    <property type="match status" value="1"/>
</dbReference>
<keyword evidence="10" id="KW-1185">Reference proteome</keyword>
<dbReference type="OMA" id="TQARYCI"/>
<proteinExistence type="predicted"/>
<dbReference type="PANTHER" id="PTHR47782">
    <property type="entry name" value="ZN(II)2CYS6 TRANSCRIPTION FACTOR (EUROFUNG)-RELATED"/>
    <property type="match status" value="1"/>
</dbReference>
<dbReference type="GO" id="GO:0043565">
    <property type="term" value="F:sequence-specific DNA binding"/>
    <property type="evidence" value="ECO:0007669"/>
    <property type="project" value="TreeGrafter"/>
</dbReference>
<dbReference type="HOGENOM" id="CLU_023302_0_0_1"/>
<evidence type="ECO:0000256" key="2">
    <source>
        <dbReference type="ARBA" id="ARBA00022723"/>
    </source>
</evidence>
<dbReference type="GO" id="GO:0045944">
    <property type="term" value="P:positive regulation of transcription by RNA polymerase II"/>
    <property type="evidence" value="ECO:0007669"/>
    <property type="project" value="TreeGrafter"/>
</dbReference>
<keyword evidence="3" id="KW-0862">Zinc</keyword>
<dbReference type="GO" id="GO:0006351">
    <property type="term" value="P:DNA-templated transcription"/>
    <property type="evidence" value="ECO:0007669"/>
    <property type="project" value="InterPro"/>
</dbReference>
<evidence type="ECO:0000256" key="3">
    <source>
        <dbReference type="ARBA" id="ARBA00022833"/>
    </source>
</evidence>
<evidence type="ECO:0000256" key="5">
    <source>
        <dbReference type="ARBA" id="ARBA00023125"/>
    </source>
</evidence>
<gene>
    <name evidence="9" type="ORF">PV10_03774</name>
</gene>
<dbReference type="GeneID" id="27321619"/>
<evidence type="ECO:0000256" key="7">
    <source>
        <dbReference type="ARBA" id="ARBA00023242"/>
    </source>
</evidence>
<dbReference type="GO" id="GO:0008270">
    <property type="term" value="F:zinc ion binding"/>
    <property type="evidence" value="ECO:0007669"/>
    <property type="project" value="InterPro"/>
</dbReference>
<dbReference type="GO" id="GO:0005634">
    <property type="term" value="C:nucleus"/>
    <property type="evidence" value="ECO:0007669"/>
    <property type="project" value="UniProtKB-SubCell"/>
</dbReference>
<accession>A0A0D1WTD8</accession>
<dbReference type="CDD" id="cd12148">
    <property type="entry name" value="fungal_TF_MHR"/>
    <property type="match status" value="1"/>
</dbReference>
<keyword evidence="6" id="KW-0804">Transcription</keyword>
<evidence type="ECO:0000313" key="9">
    <source>
        <dbReference type="EMBL" id="KIV92480.1"/>
    </source>
</evidence>
<evidence type="ECO:0000313" key="10">
    <source>
        <dbReference type="Proteomes" id="UP000054302"/>
    </source>
</evidence>
<keyword evidence="7" id="KW-0539">Nucleus</keyword>
<dbReference type="RefSeq" id="XP_016224054.1">
    <property type="nucleotide sequence ID" value="XM_016368266.1"/>
</dbReference>
<evidence type="ECO:0000256" key="1">
    <source>
        <dbReference type="ARBA" id="ARBA00004123"/>
    </source>
</evidence>
<organism evidence="9 10">
    <name type="scientific">Exophiala mesophila</name>
    <name type="common">Black yeast-like fungus</name>
    <dbReference type="NCBI Taxonomy" id="212818"/>
    <lineage>
        <taxon>Eukaryota</taxon>
        <taxon>Fungi</taxon>
        <taxon>Dikarya</taxon>
        <taxon>Ascomycota</taxon>
        <taxon>Pezizomycotina</taxon>
        <taxon>Eurotiomycetes</taxon>
        <taxon>Chaetothyriomycetidae</taxon>
        <taxon>Chaetothyriales</taxon>
        <taxon>Herpotrichiellaceae</taxon>
        <taxon>Exophiala</taxon>
    </lineage>
</organism>
<dbReference type="Proteomes" id="UP000054302">
    <property type="component" value="Unassembled WGS sequence"/>
</dbReference>
<dbReference type="InterPro" id="IPR007219">
    <property type="entry name" value="XnlR_reg_dom"/>
</dbReference>
<evidence type="ECO:0000256" key="4">
    <source>
        <dbReference type="ARBA" id="ARBA00023015"/>
    </source>
</evidence>
<comment type="subcellular location">
    <subcellularLocation>
        <location evidence="1">Nucleus</location>
    </subcellularLocation>
</comment>
<reference evidence="9 10" key="1">
    <citation type="submission" date="2015-01" db="EMBL/GenBank/DDBJ databases">
        <title>The Genome Sequence of Exophiala mesophila CBS40295.</title>
        <authorList>
            <consortium name="The Broad Institute Genomics Platform"/>
            <person name="Cuomo C."/>
            <person name="de Hoog S."/>
            <person name="Gorbushina A."/>
            <person name="Stielow B."/>
            <person name="Teixiera M."/>
            <person name="Abouelleil A."/>
            <person name="Chapman S.B."/>
            <person name="Priest M."/>
            <person name="Young S.K."/>
            <person name="Wortman J."/>
            <person name="Nusbaum C."/>
            <person name="Birren B."/>
        </authorList>
    </citation>
    <scope>NUCLEOTIDE SEQUENCE [LARGE SCALE GENOMIC DNA]</scope>
    <source>
        <strain evidence="9 10">CBS 40295</strain>
    </source>
</reference>
<dbReference type="GO" id="GO:0000981">
    <property type="term" value="F:DNA-binding transcription factor activity, RNA polymerase II-specific"/>
    <property type="evidence" value="ECO:0007669"/>
    <property type="project" value="TreeGrafter"/>
</dbReference>
<dbReference type="EMBL" id="KN847522">
    <property type="protein sequence ID" value="KIV92480.1"/>
    <property type="molecule type" value="Genomic_DNA"/>
</dbReference>
<keyword evidence="2" id="KW-0479">Metal-binding</keyword>
<dbReference type="InterPro" id="IPR052202">
    <property type="entry name" value="Yeast_MetPath_Reg"/>
</dbReference>
<sequence length="539" mass="60826">MLQGVPTNSELQAATLPKLPPEETANMLLESAYLYTQSRWCLVDWVRVREWHRQRETICYSEEQDEQEAQIGAYFVWIIYALGAGFVQTPEIPARARTTSTLCMLHANHFGQAYFARALKYLHAVLRPQNLTTVQGLLAMCQYHARAVGGPSLWHLSGIITRLCIELGYHRKSKREISAQDPRIIEQQKRAFCVISTMAKRPFGIQDADIDVHVPVDVWVESTDDEHIRTLQLQQEAGDTSPSGVEMTTMSSALHHLRMYRLISEIWSRFYGPRALPPTQQDIQNILIALDEWKAQAPYSESPIIPKYNAERRHGFYLQTLLLAIRPVLMQEAVEPGLLRLCAEKAVDACETAKTLSLSPQTYPALVDLYQTFYTGTVVLQCLALQSDILPSRRFVRAIVACSSGLAVYSRHFPSGAPFMELFEKLSEPFLGQSDNLDESWSTRSTMPRMKRLLQEIMSSDPSETARMLKSLAAGDTPFLASTSVEVDDAVPAYHPPMTGDFPNLIGLSDATMPLDMSFDVFSSMNCTHQELIDFWHTS</sequence>
<dbReference type="Pfam" id="PF04082">
    <property type="entry name" value="Fungal_trans"/>
    <property type="match status" value="1"/>
</dbReference>
<keyword evidence="4" id="KW-0805">Transcription regulation</keyword>
<dbReference type="AlphaFoldDB" id="A0A0D1WTD8"/>
<feature type="domain" description="Xylanolytic transcriptional activator regulatory" evidence="8">
    <location>
        <begin position="61"/>
        <end position="294"/>
    </location>
</feature>
<dbReference type="OrthoDB" id="189997at2759"/>
<protein>
    <recommendedName>
        <fullName evidence="8">Xylanolytic transcriptional activator regulatory domain-containing protein</fullName>
    </recommendedName>
</protein>
<dbReference type="VEuPathDB" id="FungiDB:PV10_03774"/>